<feature type="transmembrane region" description="Helical" evidence="1">
    <location>
        <begin position="113"/>
        <end position="132"/>
    </location>
</feature>
<keyword evidence="1" id="KW-1133">Transmembrane helix</keyword>
<feature type="transmembrane region" description="Helical" evidence="1">
    <location>
        <begin position="176"/>
        <end position="197"/>
    </location>
</feature>
<feature type="transmembrane region" description="Helical" evidence="1">
    <location>
        <begin position="209"/>
        <end position="226"/>
    </location>
</feature>
<accession>A0A4P7CMG6</accession>
<feature type="transmembrane region" description="Helical" evidence="1">
    <location>
        <begin position="294"/>
        <end position="314"/>
    </location>
</feature>
<feature type="transmembrane region" description="Helical" evidence="1">
    <location>
        <begin position="58"/>
        <end position="76"/>
    </location>
</feature>
<sequence length="519" mass="57013">MKLNQYRYLLLLLALITFVGMARYVMPFPADFEDSYIMDRYAQNGVDGFLYEWNQHSAPVQGTTGLAWVTLVTAVARLTRGNVVSVNSYSGLIFAILTLVAVYAAAVRSLKPGSRWVAVCALIPIISCPFFLRASGNGLETSITVFFVALSVYFLHYCRGSLKESLLLGLFSGFTFLVRPDLPLFPVSLYLSQLVLLDASKTARAKSGLALLGGVVAASLISLLLAKVSTGTALPLSASLKLALSDLLLGRLPAQAYIHLFGDQLKFFGDLLPLVFLAIFSVMLTGLRGSRKYLPIYFATAVYFAYLFTVLPIMDIGFRFKLPLQIGMAFAVIHFFDATEQAGLLEGRRHLLIIMVTILVALGNSANLFSEKKDVVFLRADHTDFQQMGEALGKIDGIIIASPEAGKLAAASGKKFLDMVGLNDVFIAQHKKSPDYPALLLNYLKTDFGMPDVYIRKTHTPDPRYTYLEILPDFNKIYLCNNSDNAERTGKVVCLYKSGSHLKEIASSLAPFDIQIGLP</sequence>
<organism evidence="2 3">
    <name type="scientific">Paraburkholderia pallida</name>
    <dbReference type="NCBI Taxonomy" id="2547399"/>
    <lineage>
        <taxon>Bacteria</taxon>
        <taxon>Pseudomonadati</taxon>
        <taxon>Pseudomonadota</taxon>
        <taxon>Betaproteobacteria</taxon>
        <taxon>Burkholderiales</taxon>
        <taxon>Burkholderiaceae</taxon>
        <taxon>Paraburkholderia</taxon>
    </lineage>
</organism>
<dbReference type="OrthoDB" id="9057324at2"/>
<feature type="transmembrane region" description="Helical" evidence="1">
    <location>
        <begin position="351"/>
        <end position="369"/>
    </location>
</feature>
<feature type="transmembrane region" description="Helical" evidence="1">
    <location>
        <begin position="267"/>
        <end position="287"/>
    </location>
</feature>
<gene>
    <name evidence="2" type="ORF">E1956_00155</name>
</gene>
<name>A0A4P7CMG6_9BURK</name>
<keyword evidence="1" id="KW-0472">Membrane</keyword>
<evidence type="ECO:0000313" key="3">
    <source>
        <dbReference type="Proteomes" id="UP000295727"/>
    </source>
</evidence>
<dbReference type="RefSeq" id="WP_134746352.1">
    <property type="nucleotide sequence ID" value="NZ_CP038148.1"/>
</dbReference>
<feature type="transmembrane region" description="Helical" evidence="1">
    <location>
        <begin position="88"/>
        <end position="107"/>
    </location>
</feature>
<keyword evidence="3" id="KW-1185">Reference proteome</keyword>
<evidence type="ECO:0000256" key="1">
    <source>
        <dbReference type="SAM" id="Phobius"/>
    </source>
</evidence>
<evidence type="ECO:0000313" key="2">
    <source>
        <dbReference type="EMBL" id="QBQ95736.1"/>
    </source>
</evidence>
<reference evidence="2 3" key="1">
    <citation type="submission" date="2019-03" db="EMBL/GenBank/DDBJ databases">
        <title>Paraburkholderia sp. 7MH5, isolated from subtropical forest soil.</title>
        <authorList>
            <person name="Gao Z.-H."/>
            <person name="Qiu L.-H."/>
        </authorList>
    </citation>
    <scope>NUCLEOTIDE SEQUENCE [LARGE SCALE GENOMIC DNA]</scope>
    <source>
        <strain evidence="2 3">7MH5</strain>
    </source>
</reference>
<dbReference type="Proteomes" id="UP000295727">
    <property type="component" value="Chromosome 1"/>
</dbReference>
<feature type="transmembrane region" description="Helical" evidence="1">
    <location>
        <begin position="139"/>
        <end position="156"/>
    </location>
</feature>
<evidence type="ECO:0008006" key="4">
    <source>
        <dbReference type="Google" id="ProtNLM"/>
    </source>
</evidence>
<proteinExistence type="predicted"/>
<dbReference type="EMBL" id="CP038148">
    <property type="protein sequence ID" value="QBQ95736.1"/>
    <property type="molecule type" value="Genomic_DNA"/>
</dbReference>
<keyword evidence="1" id="KW-0812">Transmembrane</keyword>
<dbReference type="KEGG" id="ppai:E1956_00155"/>
<dbReference type="AlphaFoldDB" id="A0A4P7CMG6"/>
<protein>
    <recommendedName>
        <fullName evidence="4">Glycosyltransferase RgtA/B/C/D-like domain-containing protein</fullName>
    </recommendedName>
</protein>